<keyword evidence="4" id="KW-0808">Transferase</keyword>
<dbReference type="GO" id="GO:0016024">
    <property type="term" value="P:CDP-diacylglycerol biosynthetic process"/>
    <property type="evidence" value="ECO:0007669"/>
    <property type="project" value="TreeGrafter"/>
</dbReference>
<keyword evidence="3" id="KW-0444">Lipid biosynthesis</keyword>
<name>X0S5Y9_9ZZZZ</name>
<evidence type="ECO:0008006" key="14">
    <source>
        <dbReference type="Google" id="ProtNLM"/>
    </source>
</evidence>
<organism evidence="13">
    <name type="scientific">marine sediment metagenome</name>
    <dbReference type="NCBI Taxonomy" id="412755"/>
    <lineage>
        <taxon>unclassified sequences</taxon>
        <taxon>metagenomes</taxon>
        <taxon>ecological metagenomes</taxon>
    </lineage>
</organism>
<dbReference type="Pfam" id="PF01148">
    <property type="entry name" value="CTP_transf_1"/>
    <property type="match status" value="1"/>
</dbReference>
<protein>
    <recommendedName>
        <fullName evidence="14">Phosphatidate cytidylyltransferase</fullName>
    </recommendedName>
</protein>
<keyword evidence="6" id="KW-0548">Nucleotidyltransferase</keyword>
<accession>X0S5Y9</accession>
<evidence type="ECO:0000256" key="7">
    <source>
        <dbReference type="ARBA" id="ARBA00022989"/>
    </source>
</evidence>
<evidence type="ECO:0000256" key="3">
    <source>
        <dbReference type="ARBA" id="ARBA00022516"/>
    </source>
</evidence>
<evidence type="ECO:0000256" key="2">
    <source>
        <dbReference type="ARBA" id="ARBA00022475"/>
    </source>
</evidence>
<keyword evidence="8" id="KW-0443">Lipid metabolism</keyword>
<evidence type="ECO:0000256" key="1">
    <source>
        <dbReference type="ARBA" id="ARBA00004651"/>
    </source>
</evidence>
<dbReference type="PANTHER" id="PTHR46382">
    <property type="entry name" value="PHOSPHATIDATE CYTIDYLYLTRANSFERASE"/>
    <property type="match status" value="1"/>
</dbReference>
<dbReference type="GO" id="GO:0005886">
    <property type="term" value="C:plasma membrane"/>
    <property type="evidence" value="ECO:0007669"/>
    <property type="project" value="UniProtKB-SubCell"/>
</dbReference>
<feature type="transmembrane region" description="Helical" evidence="12">
    <location>
        <begin position="6"/>
        <end position="39"/>
    </location>
</feature>
<evidence type="ECO:0000256" key="8">
    <source>
        <dbReference type="ARBA" id="ARBA00023098"/>
    </source>
</evidence>
<gene>
    <name evidence="13" type="ORF">S01H1_11060</name>
</gene>
<evidence type="ECO:0000256" key="5">
    <source>
        <dbReference type="ARBA" id="ARBA00022692"/>
    </source>
</evidence>
<keyword evidence="10" id="KW-0594">Phospholipid biosynthesis</keyword>
<feature type="transmembrane region" description="Helical" evidence="12">
    <location>
        <begin position="176"/>
        <end position="202"/>
    </location>
</feature>
<dbReference type="GO" id="GO:0004605">
    <property type="term" value="F:phosphatidate cytidylyltransferase activity"/>
    <property type="evidence" value="ECO:0007669"/>
    <property type="project" value="TreeGrafter"/>
</dbReference>
<feature type="transmembrane region" description="Helical" evidence="12">
    <location>
        <begin position="133"/>
        <end position="155"/>
    </location>
</feature>
<evidence type="ECO:0000256" key="9">
    <source>
        <dbReference type="ARBA" id="ARBA00023136"/>
    </source>
</evidence>
<feature type="transmembrane region" description="Helical" evidence="12">
    <location>
        <begin position="51"/>
        <end position="71"/>
    </location>
</feature>
<feature type="transmembrane region" description="Helical" evidence="12">
    <location>
        <begin position="107"/>
        <end position="127"/>
    </location>
</feature>
<keyword evidence="11" id="KW-1208">Phospholipid metabolism</keyword>
<dbReference type="AlphaFoldDB" id="X0S5Y9"/>
<keyword evidence="5 12" id="KW-0812">Transmembrane</keyword>
<evidence type="ECO:0000256" key="4">
    <source>
        <dbReference type="ARBA" id="ARBA00022679"/>
    </source>
</evidence>
<evidence type="ECO:0000313" key="13">
    <source>
        <dbReference type="EMBL" id="GAF76434.1"/>
    </source>
</evidence>
<keyword evidence="7 12" id="KW-1133">Transmembrane helix</keyword>
<comment type="subcellular location">
    <subcellularLocation>
        <location evidence="1">Cell membrane</location>
        <topology evidence="1">Multi-pass membrane protein</topology>
    </subcellularLocation>
</comment>
<proteinExistence type="predicted"/>
<dbReference type="EMBL" id="BARS01005640">
    <property type="protein sequence ID" value="GAF76434.1"/>
    <property type="molecule type" value="Genomic_DNA"/>
</dbReference>
<keyword evidence="9 12" id="KW-0472">Membrane</keyword>
<keyword evidence="2" id="KW-1003">Cell membrane</keyword>
<comment type="caution">
    <text evidence="13">The sequence shown here is derived from an EMBL/GenBank/DDBJ whole genome shotgun (WGS) entry which is preliminary data.</text>
</comment>
<sequence>MLKQRILTAIVLIALVLWGIFYLPFLWFGMITGLIFLLAAWEWCRLIQVTALPAKLSLLFAVLLVGILLQFADATAILTLGLLTWIIAGCALRYRDVFGRWWSTQSWLRWLSGIWLLALAWYAVSFIRWQPLGAAYLFLMLLWIWGADSGAFFVGRRFGKHKLAPAISPGKTREGVLGGVVVVVLIALIAGFFFPFGVAHYVGLLVLSL</sequence>
<feature type="non-terminal residue" evidence="13">
    <location>
        <position position="209"/>
    </location>
</feature>
<evidence type="ECO:0000256" key="12">
    <source>
        <dbReference type="SAM" id="Phobius"/>
    </source>
</evidence>
<dbReference type="PANTHER" id="PTHR46382:SF1">
    <property type="entry name" value="PHOSPHATIDATE CYTIDYLYLTRANSFERASE"/>
    <property type="match status" value="1"/>
</dbReference>
<evidence type="ECO:0000256" key="11">
    <source>
        <dbReference type="ARBA" id="ARBA00023264"/>
    </source>
</evidence>
<evidence type="ECO:0000256" key="10">
    <source>
        <dbReference type="ARBA" id="ARBA00023209"/>
    </source>
</evidence>
<evidence type="ECO:0000256" key="6">
    <source>
        <dbReference type="ARBA" id="ARBA00022695"/>
    </source>
</evidence>
<reference evidence="13" key="1">
    <citation type="journal article" date="2014" name="Front. Microbiol.">
        <title>High frequency of phylogenetically diverse reductive dehalogenase-homologous genes in deep subseafloor sedimentary metagenomes.</title>
        <authorList>
            <person name="Kawai M."/>
            <person name="Futagami T."/>
            <person name="Toyoda A."/>
            <person name="Takaki Y."/>
            <person name="Nishi S."/>
            <person name="Hori S."/>
            <person name="Arai W."/>
            <person name="Tsubouchi T."/>
            <person name="Morono Y."/>
            <person name="Uchiyama I."/>
            <person name="Ito T."/>
            <person name="Fujiyama A."/>
            <person name="Inagaki F."/>
            <person name="Takami H."/>
        </authorList>
    </citation>
    <scope>NUCLEOTIDE SEQUENCE</scope>
    <source>
        <strain evidence="13">Expedition CK06-06</strain>
    </source>
</reference>